<dbReference type="InterPro" id="IPR007278">
    <property type="entry name" value="DUF397"/>
</dbReference>
<dbReference type="RefSeq" id="WP_153483543.1">
    <property type="nucleotide sequence ID" value="NZ_VDEQ01000148.1"/>
</dbReference>
<comment type="caution">
    <text evidence="2">The sequence shown here is derived from an EMBL/GenBank/DDBJ whole genome shotgun (WGS) entry which is preliminary data.</text>
</comment>
<organism evidence="2 3">
    <name type="scientific">Streptomyces katsurahamanus</name>
    <dbReference type="NCBI Taxonomy" id="2577098"/>
    <lineage>
        <taxon>Bacteria</taxon>
        <taxon>Bacillati</taxon>
        <taxon>Actinomycetota</taxon>
        <taxon>Actinomycetes</taxon>
        <taxon>Kitasatosporales</taxon>
        <taxon>Streptomycetaceae</taxon>
        <taxon>Streptomyces</taxon>
    </lineage>
</organism>
<dbReference type="EMBL" id="VDEQ01000148">
    <property type="protein sequence ID" value="MQS36757.1"/>
    <property type="molecule type" value="Genomic_DNA"/>
</dbReference>
<evidence type="ECO:0000313" key="2">
    <source>
        <dbReference type="EMBL" id="MQS36757.1"/>
    </source>
</evidence>
<keyword evidence="3" id="KW-1185">Reference proteome</keyword>
<sequence>MSNDVVAATWVKSSYSGPEGGQCIEWAPACASAHGVVPVRDSKVADGPVVSVEGTAWSSFVGAVKDGEFPGL</sequence>
<gene>
    <name evidence="2" type="ORF">FFZ77_14380</name>
</gene>
<name>A0ABW9NTX5_9ACTN</name>
<evidence type="ECO:0000313" key="3">
    <source>
        <dbReference type="Proteomes" id="UP000460558"/>
    </source>
</evidence>
<evidence type="ECO:0000259" key="1">
    <source>
        <dbReference type="Pfam" id="PF04149"/>
    </source>
</evidence>
<reference evidence="2 3" key="1">
    <citation type="submission" date="2019-06" db="EMBL/GenBank/DDBJ databases">
        <title>Comparative genomics and metabolomics analyses of clavulanic acid producing Streptomyces species provides insight into specialized metabolism and evolution of beta-lactam biosynthetic gene clusters.</title>
        <authorList>
            <person name="Moore M.A."/>
            <person name="Cruz-Morales P."/>
            <person name="Barona Gomez F."/>
            <person name="Kapil T."/>
        </authorList>
    </citation>
    <scope>NUCLEOTIDE SEQUENCE [LARGE SCALE GENOMIC DNA]</scope>
    <source>
        <strain evidence="2 3">T-272</strain>
    </source>
</reference>
<feature type="domain" description="DUF397" evidence="1">
    <location>
        <begin position="8"/>
        <end position="65"/>
    </location>
</feature>
<dbReference type="Pfam" id="PF04149">
    <property type="entry name" value="DUF397"/>
    <property type="match status" value="1"/>
</dbReference>
<proteinExistence type="predicted"/>
<protein>
    <submittedName>
        <fullName evidence="2">DUF397 domain-containing protein</fullName>
    </submittedName>
</protein>
<accession>A0ABW9NTX5</accession>
<dbReference type="Proteomes" id="UP000460558">
    <property type="component" value="Unassembled WGS sequence"/>
</dbReference>